<reference evidence="1 2" key="1">
    <citation type="submission" date="2019-09" db="EMBL/GenBank/DDBJ databases">
        <title>Genome sequence of Clostridium sp. EA1.</title>
        <authorList>
            <person name="Poehlein A."/>
            <person name="Bengelsdorf F.R."/>
            <person name="Daniel R."/>
        </authorList>
    </citation>
    <scope>NUCLEOTIDE SEQUENCE [LARGE SCALE GENOMIC DNA]</scope>
    <source>
        <strain evidence="1 2">EA1</strain>
    </source>
</reference>
<dbReference type="InterPro" id="IPR009229">
    <property type="entry name" value="AgrD"/>
</dbReference>
<dbReference type="NCBIfam" id="TIGR04223">
    <property type="entry name" value="quorum_AgrD"/>
    <property type="match status" value="1"/>
</dbReference>
<gene>
    <name evidence="1" type="ORF">CAFE_08170</name>
</gene>
<dbReference type="EMBL" id="VWXL01000019">
    <property type="protein sequence ID" value="MVB10140.1"/>
    <property type="molecule type" value="Genomic_DNA"/>
</dbReference>
<evidence type="ECO:0000313" key="2">
    <source>
        <dbReference type="Proteomes" id="UP000469440"/>
    </source>
</evidence>
<dbReference type="RefSeq" id="WP_156989876.1">
    <property type="nucleotide sequence ID" value="NZ_VWXL01000019.1"/>
</dbReference>
<organism evidence="1 2">
    <name type="scientific">Caproicibacter fermentans</name>
    <dbReference type="NCBI Taxonomy" id="2576756"/>
    <lineage>
        <taxon>Bacteria</taxon>
        <taxon>Bacillati</taxon>
        <taxon>Bacillota</taxon>
        <taxon>Clostridia</taxon>
        <taxon>Eubacteriales</taxon>
        <taxon>Acutalibacteraceae</taxon>
        <taxon>Caproicibacter</taxon>
    </lineage>
</organism>
<sequence length="51" mass="5686">MKGQKVNAKTKILEVVAKLAYSEASKSANTSCPLFAYQAKLPTRVQKLRKF</sequence>
<proteinExistence type="predicted"/>
<dbReference type="Proteomes" id="UP000469440">
    <property type="component" value="Unassembled WGS sequence"/>
</dbReference>
<dbReference type="AlphaFoldDB" id="A0A6N8HXA4"/>
<protein>
    <recommendedName>
        <fullName evidence="3">Cyclic lactone autoinducer peptide</fullName>
    </recommendedName>
</protein>
<evidence type="ECO:0000313" key="1">
    <source>
        <dbReference type="EMBL" id="MVB10140.1"/>
    </source>
</evidence>
<dbReference type="OrthoDB" id="2063517at2"/>
<name>A0A6N8HXA4_9FIRM</name>
<keyword evidence="2" id="KW-1185">Reference proteome</keyword>
<accession>A0A6N8HXA4</accession>
<evidence type="ECO:0008006" key="3">
    <source>
        <dbReference type="Google" id="ProtNLM"/>
    </source>
</evidence>
<comment type="caution">
    <text evidence="1">The sequence shown here is derived from an EMBL/GenBank/DDBJ whole genome shotgun (WGS) entry which is preliminary data.</text>
</comment>